<protein>
    <submittedName>
        <fullName evidence="7">D-lactate dehydrogenase (Cytochrome)</fullName>
        <ecNumber evidence="7">1.1.2.4</ecNumber>
    </submittedName>
</protein>
<dbReference type="InterPro" id="IPR016166">
    <property type="entry name" value="FAD-bd_PCMH"/>
</dbReference>
<evidence type="ECO:0000256" key="4">
    <source>
        <dbReference type="ARBA" id="ARBA00022827"/>
    </source>
</evidence>
<dbReference type="AlphaFoldDB" id="F2LWH4"/>
<dbReference type="InterPro" id="IPR016171">
    <property type="entry name" value="Vanillyl_alc_oxidase_C-sub2"/>
</dbReference>
<dbReference type="Pfam" id="PF02913">
    <property type="entry name" value="FAD-oxidase_C"/>
    <property type="match status" value="1"/>
</dbReference>
<organism evidence="7 8">
    <name type="scientific">Hippea maritima (strain ATCC 700847 / DSM 10411 / MH2)</name>
    <dbReference type="NCBI Taxonomy" id="760142"/>
    <lineage>
        <taxon>Bacteria</taxon>
        <taxon>Pseudomonadati</taxon>
        <taxon>Campylobacterota</taxon>
        <taxon>Desulfurellia</taxon>
        <taxon>Desulfurellales</taxon>
        <taxon>Hippeaceae</taxon>
        <taxon>Hippea</taxon>
    </lineage>
</organism>
<dbReference type="FunCoup" id="F2LWH4">
    <property type="interactions" value="321"/>
</dbReference>
<dbReference type="GO" id="GO:0071949">
    <property type="term" value="F:FAD binding"/>
    <property type="evidence" value="ECO:0007669"/>
    <property type="project" value="InterPro"/>
</dbReference>
<comment type="cofactor">
    <cofactor evidence="1">
        <name>FAD</name>
        <dbReference type="ChEBI" id="CHEBI:57692"/>
    </cofactor>
</comment>
<dbReference type="InterPro" id="IPR036318">
    <property type="entry name" value="FAD-bd_PCMH-like_sf"/>
</dbReference>
<gene>
    <name evidence="7" type="ordered locus">Hipma_1117</name>
</gene>
<dbReference type="PANTHER" id="PTHR42934:SF2">
    <property type="entry name" value="GLYCOLATE OXIDASE SUBUNIT GLCD"/>
    <property type="match status" value="1"/>
</dbReference>
<dbReference type="EMBL" id="CP002606">
    <property type="protein sequence ID" value="AEA34083.1"/>
    <property type="molecule type" value="Genomic_DNA"/>
</dbReference>
<dbReference type="FunFam" id="1.10.45.10:FF:000001">
    <property type="entry name" value="D-lactate dehydrogenase mitochondrial"/>
    <property type="match status" value="1"/>
</dbReference>
<evidence type="ECO:0000256" key="3">
    <source>
        <dbReference type="ARBA" id="ARBA00022630"/>
    </source>
</evidence>
<dbReference type="InterPro" id="IPR016169">
    <property type="entry name" value="FAD-bd_PCMH_sub2"/>
</dbReference>
<comment type="similarity">
    <text evidence="2">Belongs to the FAD-binding oxidoreductase/transferase type 4 family.</text>
</comment>
<dbReference type="KEGG" id="hmr:Hipma_1117"/>
<keyword evidence="8" id="KW-1185">Reference proteome</keyword>
<reference evidence="8" key="2">
    <citation type="submission" date="2011-03" db="EMBL/GenBank/DDBJ databases">
        <title>The complete genome of Hippea maritima DSM 10411.</title>
        <authorList>
            <consortium name="US DOE Joint Genome Institute (JGI-PGF)"/>
            <person name="Lucas S."/>
            <person name="Copeland A."/>
            <person name="Lapidus A."/>
            <person name="Bruce D."/>
            <person name="Goodwin L."/>
            <person name="Pitluck S."/>
            <person name="Peters L."/>
            <person name="Kyrpides N."/>
            <person name="Mavromatis K."/>
            <person name="Pagani I."/>
            <person name="Ivanova N."/>
            <person name="Mikhailova N."/>
            <person name="Lu M."/>
            <person name="Detter J.C."/>
            <person name="Tapia R."/>
            <person name="Han C."/>
            <person name="Land M."/>
            <person name="Hauser L."/>
            <person name="Markowitz V."/>
            <person name="Cheng J.-F."/>
            <person name="Hugenholtz P."/>
            <person name="Woyke T."/>
            <person name="Wu D."/>
            <person name="Spring S."/>
            <person name="Schroeder M."/>
            <person name="Brambilla E."/>
            <person name="Klenk H.-P."/>
            <person name="Eisen J.A."/>
        </authorList>
    </citation>
    <scope>NUCLEOTIDE SEQUENCE [LARGE SCALE GENOMIC DNA]</scope>
    <source>
        <strain evidence="8">ATCC 700847 / DSM 10411 / MH2</strain>
    </source>
</reference>
<dbReference type="GO" id="GO:0004458">
    <property type="term" value="F:D-lactate dehydrogenase (cytochrome) activity"/>
    <property type="evidence" value="ECO:0007669"/>
    <property type="project" value="UniProtKB-EC"/>
</dbReference>
<dbReference type="InterPro" id="IPR004113">
    <property type="entry name" value="FAD-bd_oxidored_4_C"/>
</dbReference>
<dbReference type="PROSITE" id="PS51387">
    <property type="entry name" value="FAD_PCMH"/>
    <property type="match status" value="1"/>
</dbReference>
<dbReference type="SUPFAM" id="SSF56176">
    <property type="entry name" value="FAD-binding/transporter-associated domain-like"/>
    <property type="match status" value="1"/>
</dbReference>
<dbReference type="InterPro" id="IPR006094">
    <property type="entry name" value="Oxid_FAD_bind_N"/>
</dbReference>
<dbReference type="Gene3D" id="3.30.70.2740">
    <property type="match status" value="1"/>
</dbReference>
<accession>F2LWH4</accession>
<dbReference type="Gene3D" id="1.10.45.10">
    <property type="entry name" value="Vanillyl-alcohol Oxidase, Chain A, domain 4"/>
    <property type="match status" value="1"/>
</dbReference>
<reference evidence="7 8" key="1">
    <citation type="journal article" date="2011" name="Stand. Genomic Sci.">
        <title>Complete genome sequence of the thermophilic sulfur-reducer Hippea maritima type strain (MH(2)).</title>
        <authorList>
            <person name="Huntemann M."/>
            <person name="Lu M."/>
            <person name="Nolan M."/>
            <person name="Lapidus A."/>
            <person name="Lucas S."/>
            <person name="Hammon N."/>
            <person name="Deshpande S."/>
            <person name="Cheng J.F."/>
            <person name="Tapia R."/>
            <person name="Han C."/>
            <person name="Goodwin L."/>
            <person name="Pitluck S."/>
            <person name="Liolios K."/>
            <person name="Pagani I."/>
            <person name="Ivanova N."/>
            <person name="Ovchinikova G."/>
            <person name="Pati A."/>
            <person name="Chen A."/>
            <person name="Palaniappan K."/>
            <person name="Land M."/>
            <person name="Hauser L."/>
            <person name="Jeffries C.D."/>
            <person name="Detter J.C."/>
            <person name="Brambilla E.M."/>
            <person name="Rohde M."/>
            <person name="Spring S."/>
            <person name="Goker M."/>
            <person name="Woyke T."/>
            <person name="Bristow J."/>
            <person name="Eisen J.A."/>
            <person name="Markowitz V."/>
            <person name="Hugenholtz P."/>
            <person name="Kyrpides N.C."/>
            <person name="Klenk H.P."/>
            <person name="Mavromatis K."/>
        </authorList>
    </citation>
    <scope>NUCLEOTIDE SEQUENCE [LARGE SCALE GENOMIC DNA]</scope>
    <source>
        <strain evidence="8">ATCC 700847 / DSM 10411 / MH2</strain>
    </source>
</reference>
<dbReference type="Pfam" id="PF01565">
    <property type="entry name" value="FAD_binding_4"/>
    <property type="match status" value="1"/>
</dbReference>
<feature type="domain" description="FAD-binding PCMH-type" evidence="6">
    <location>
        <begin position="34"/>
        <end position="213"/>
    </location>
</feature>
<evidence type="ECO:0000256" key="1">
    <source>
        <dbReference type="ARBA" id="ARBA00001974"/>
    </source>
</evidence>
<dbReference type="RefSeq" id="WP_013682121.1">
    <property type="nucleotide sequence ID" value="NC_015318.1"/>
</dbReference>
<evidence type="ECO:0000313" key="8">
    <source>
        <dbReference type="Proteomes" id="UP000008139"/>
    </source>
</evidence>
<dbReference type="STRING" id="760142.Hipma_1117"/>
<evidence type="ECO:0000256" key="2">
    <source>
        <dbReference type="ARBA" id="ARBA00008000"/>
    </source>
</evidence>
<dbReference type="InParanoid" id="F2LWH4"/>
<dbReference type="InterPro" id="IPR051914">
    <property type="entry name" value="FAD-linked_OxidoTrans_Type4"/>
</dbReference>
<dbReference type="Proteomes" id="UP000008139">
    <property type="component" value="Chromosome"/>
</dbReference>
<name>F2LWH4_HIPMA</name>
<dbReference type="eggNOG" id="COG0277">
    <property type="taxonomic scope" value="Bacteria"/>
</dbReference>
<evidence type="ECO:0000259" key="6">
    <source>
        <dbReference type="PROSITE" id="PS51387"/>
    </source>
</evidence>
<keyword evidence="4" id="KW-0274">FAD</keyword>
<keyword evidence="5 7" id="KW-0560">Oxidoreductase</keyword>
<evidence type="ECO:0000313" key="7">
    <source>
        <dbReference type="EMBL" id="AEA34083.1"/>
    </source>
</evidence>
<dbReference type="InterPro" id="IPR016164">
    <property type="entry name" value="FAD-linked_Oxase-like_C"/>
</dbReference>
<dbReference type="HOGENOM" id="CLU_017779_9_2_7"/>
<dbReference type="Gene3D" id="3.30.465.10">
    <property type="match status" value="1"/>
</dbReference>
<dbReference type="EC" id="1.1.2.4" evidence="7"/>
<dbReference type="PANTHER" id="PTHR42934">
    <property type="entry name" value="GLYCOLATE OXIDASE SUBUNIT GLCD"/>
    <property type="match status" value="1"/>
</dbReference>
<dbReference type="OrthoDB" id="9811557at2"/>
<dbReference type="SUPFAM" id="SSF55103">
    <property type="entry name" value="FAD-linked oxidases, C-terminal domain"/>
    <property type="match status" value="1"/>
</dbReference>
<evidence type="ECO:0000256" key="5">
    <source>
        <dbReference type="ARBA" id="ARBA00023002"/>
    </source>
</evidence>
<sequence>MKANALKKIKDIFKDRCLTDKLSRVQYSYDATQNMFLPDVVVLAENTREVSQLMKIANKYNIPVVPRGWGSGFTGGALNVKGGICLSLEKMDKVVELDLDNMMVWVEAGMVNYDLQEYVKPYGLFFPPDPSSWKFSTIGGNIAENAGGPKAVKYGVMKDWIKGLEIVLADGTIMQTGSKNIKDVAGYDLTSLLVGSEGTLAIITKALLKLYPLPEAKKTIQLAFDDMKKAAAMVNRILLSGVIPVAVEFVDKDAIQTVKNALNADLPRADAILIIEVDGSKSEVEQQTDKIKELSKKEPSIVSFKIAKTKQEEDEIWLARRSISPTLKQIADGKLNEDIVVPRSKLAEMIERLQKISKKYNLPIVNFGHAGDGNIHVNIMYHTDSKKETKNAFKAMNDVFDECIKLGGSITGEHGVGITKQDFLEKQIGKAQLELLKRIKQAFDPNNIINPAKMRL</sequence>
<proteinExistence type="inferred from homology"/>
<dbReference type="FunFam" id="3.30.70.2740:FF:000001">
    <property type="entry name" value="D-lactate dehydrogenase mitochondrial"/>
    <property type="match status" value="1"/>
</dbReference>
<keyword evidence="3" id="KW-0285">Flavoprotein</keyword>